<name>A0A1K2HKI2_9NEIS</name>
<evidence type="ECO:0000256" key="1">
    <source>
        <dbReference type="SAM" id="Phobius"/>
    </source>
</evidence>
<evidence type="ECO:0000313" key="2">
    <source>
        <dbReference type="EMBL" id="SFZ77328.1"/>
    </source>
</evidence>
<keyword evidence="1" id="KW-0472">Membrane</keyword>
<feature type="transmembrane region" description="Helical" evidence="1">
    <location>
        <begin position="6"/>
        <end position="24"/>
    </location>
</feature>
<keyword evidence="1" id="KW-1133">Transmembrane helix</keyword>
<dbReference type="STRING" id="1121279.SAMN02745887_02340"/>
<keyword evidence="1" id="KW-0812">Transmembrane</keyword>
<dbReference type="Proteomes" id="UP000186513">
    <property type="component" value="Unassembled WGS sequence"/>
</dbReference>
<keyword evidence="3" id="KW-1185">Reference proteome</keyword>
<dbReference type="EMBL" id="FPKR01000008">
    <property type="protein sequence ID" value="SFZ77328.1"/>
    <property type="molecule type" value="Genomic_DNA"/>
</dbReference>
<protein>
    <submittedName>
        <fullName evidence="2">Uncharacterized protein</fullName>
    </submittedName>
</protein>
<organism evidence="2 3">
    <name type="scientific">Chitinimonas taiwanensis DSM 18899</name>
    <dbReference type="NCBI Taxonomy" id="1121279"/>
    <lineage>
        <taxon>Bacteria</taxon>
        <taxon>Pseudomonadati</taxon>
        <taxon>Pseudomonadota</taxon>
        <taxon>Betaproteobacteria</taxon>
        <taxon>Neisseriales</taxon>
        <taxon>Chitinibacteraceae</taxon>
        <taxon>Chitinimonas</taxon>
    </lineage>
</organism>
<dbReference type="RefSeq" id="WP_072428842.1">
    <property type="nucleotide sequence ID" value="NZ_FPKR01000008.1"/>
</dbReference>
<accession>A0A1K2HKI2</accession>
<proteinExistence type="predicted"/>
<evidence type="ECO:0000313" key="3">
    <source>
        <dbReference type="Proteomes" id="UP000186513"/>
    </source>
</evidence>
<sequence>MSVLKLIALLLAVLVGWLVLQRLLDPRAARRQRLFGLLLLLVLIAAALIWWQGIDIHVS</sequence>
<feature type="transmembrane region" description="Helical" evidence="1">
    <location>
        <begin position="36"/>
        <end position="54"/>
    </location>
</feature>
<dbReference type="AlphaFoldDB" id="A0A1K2HKI2"/>
<reference evidence="2 3" key="1">
    <citation type="submission" date="2016-11" db="EMBL/GenBank/DDBJ databases">
        <authorList>
            <person name="Jaros S."/>
            <person name="Januszkiewicz K."/>
            <person name="Wedrychowicz H."/>
        </authorList>
    </citation>
    <scope>NUCLEOTIDE SEQUENCE [LARGE SCALE GENOMIC DNA]</scope>
    <source>
        <strain evidence="2 3">DSM 18899</strain>
    </source>
</reference>
<gene>
    <name evidence="2" type="ORF">SAMN02745887_02340</name>
</gene>